<evidence type="ECO:0000313" key="2">
    <source>
        <dbReference type="EMBL" id="VFJ49393.1"/>
    </source>
</evidence>
<organism evidence="2">
    <name type="scientific">Candidatus Kentrum sp. FM</name>
    <dbReference type="NCBI Taxonomy" id="2126340"/>
    <lineage>
        <taxon>Bacteria</taxon>
        <taxon>Pseudomonadati</taxon>
        <taxon>Pseudomonadota</taxon>
        <taxon>Gammaproteobacteria</taxon>
        <taxon>Candidatus Kentrum</taxon>
    </lineage>
</organism>
<evidence type="ECO:0000313" key="1">
    <source>
        <dbReference type="EMBL" id="VFJ49019.1"/>
    </source>
</evidence>
<dbReference type="EMBL" id="CAADFA010000070">
    <property type="protein sequence ID" value="VFJ49393.1"/>
    <property type="molecule type" value="Genomic_DNA"/>
</dbReference>
<proteinExistence type="predicted"/>
<evidence type="ECO:0000313" key="3">
    <source>
        <dbReference type="EMBL" id="VFK08285.1"/>
    </source>
</evidence>
<dbReference type="EMBL" id="CAADEZ010000065">
    <property type="protein sequence ID" value="VFJ49019.1"/>
    <property type="molecule type" value="Genomic_DNA"/>
</dbReference>
<dbReference type="AlphaFoldDB" id="A0A450SB62"/>
<accession>A0A450SB62</accession>
<name>A0A450SB62_9GAMM</name>
<protein>
    <submittedName>
        <fullName evidence="2">Uncharacterized protein</fullName>
    </submittedName>
</protein>
<gene>
    <name evidence="1" type="ORF">BECKFM1743A_GA0114220_1006512</name>
    <name evidence="3" type="ORF">BECKFM1743B_GA0114221_1006412</name>
    <name evidence="2" type="ORF">BECKFM1743C_GA0114222_1007012</name>
</gene>
<sequence>MAFPAGGVAGRGWVRPFGAGRRGIVRRVCQGFEIGDQGVGVDLVRGLGGVRLVFGLARGVSAFGFRRGISRFGFRRGISAFGFTRGISRFALIPPYALIPPFYEAAFVNPVMNPL</sequence>
<dbReference type="EMBL" id="CAADFL010000064">
    <property type="protein sequence ID" value="VFK08285.1"/>
    <property type="molecule type" value="Genomic_DNA"/>
</dbReference>
<reference evidence="2" key="1">
    <citation type="submission" date="2019-02" db="EMBL/GenBank/DDBJ databases">
        <authorList>
            <person name="Gruber-Vodicka R. H."/>
            <person name="Seah K. B. B."/>
        </authorList>
    </citation>
    <scope>NUCLEOTIDE SEQUENCE</scope>
    <source>
        <strain evidence="1">BECK_BZ163</strain>
        <strain evidence="3">BECK_BZ164</strain>
        <strain evidence="2">BECK_BZ165</strain>
    </source>
</reference>